<evidence type="ECO:0000313" key="1">
    <source>
        <dbReference type="EMBL" id="OMJ15836.1"/>
    </source>
</evidence>
<comment type="caution">
    <text evidence="1">The sequence shown here is derived from an EMBL/GenBank/DDBJ whole genome shotgun (WGS) entry which is preliminary data.</text>
</comment>
<dbReference type="AlphaFoldDB" id="A0A1R1XMJ7"/>
<name>A0A1R1XMJ7_9FUNG</name>
<proteinExistence type="predicted"/>
<keyword evidence="2" id="KW-1185">Reference proteome</keyword>
<evidence type="ECO:0000313" key="2">
    <source>
        <dbReference type="Proteomes" id="UP000187283"/>
    </source>
</evidence>
<dbReference type="Proteomes" id="UP000187283">
    <property type="component" value="Unassembled WGS sequence"/>
</dbReference>
<dbReference type="OrthoDB" id="5592694at2759"/>
<sequence length="260" mass="29529">MKALKVKKQTLPYLVYELVRVRDIIASMSELEINSIVNDSSQDDAVLVSNDKKNEISIELQAAKILHCLLDLTDYVIDHINQQSSKKLNHKNSGYKTDQANIEKYTVDNNSSINDTRNGSKKSSLLYSRPKLDKFILANLADPKKIFPFINSAMQTYKPKFTLFYREPDSSLIISDLKSPSSNYVNSVNATEIHDHPSIYSDNAIVVIGKISTKFNSELNTSMFLIGWAWFISCKYVIYDQYGSKLNESPLLAEFIESFS</sequence>
<protein>
    <submittedName>
        <fullName evidence="1">Uncharacterized protein</fullName>
    </submittedName>
</protein>
<organism evidence="1 2">
    <name type="scientific">Smittium culicis</name>
    <dbReference type="NCBI Taxonomy" id="133412"/>
    <lineage>
        <taxon>Eukaryota</taxon>
        <taxon>Fungi</taxon>
        <taxon>Fungi incertae sedis</taxon>
        <taxon>Zoopagomycota</taxon>
        <taxon>Kickxellomycotina</taxon>
        <taxon>Harpellomycetes</taxon>
        <taxon>Harpellales</taxon>
        <taxon>Legeriomycetaceae</taxon>
        <taxon>Smittium</taxon>
    </lineage>
</organism>
<reference evidence="1 2" key="1">
    <citation type="submission" date="2017-01" db="EMBL/GenBank/DDBJ databases">
        <authorList>
            <person name="Mah S.A."/>
            <person name="Swanson W.J."/>
            <person name="Moy G.W."/>
            <person name="Vacquier V.D."/>
        </authorList>
    </citation>
    <scope>NUCLEOTIDE SEQUENCE [LARGE SCALE GENOMIC DNA]</scope>
    <source>
        <strain evidence="1 2">GSMNP</strain>
    </source>
</reference>
<gene>
    <name evidence="1" type="ORF">AYI70_g6999</name>
</gene>
<dbReference type="EMBL" id="LSSN01002541">
    <property type="protein sequence ID" value="OMJ15836.1"/>
    <property type="molecule type" value="Genomic_DNA"/>
</dbReference>
<accession>A0A1R1XMJ7</accession>